<dbReference type="KEGG" id="dov:DSCO28_25690"/>
<gene>
    <name evidence="2" type="ORF">DSCO28_25690</name>
</gene>
<dbReference type="AlphaFoldDB" id="A0A5K7ZRL1"/>
<dbReference type="RefSeq" id="WP_155310454.1">
    <property type="nucleotide sequence ID" value="NZ_AP021876.1"/>
</dbReference>
<dbReference type="SUPFAM" id="SSF82649">
    <property type="entry name" value="SufE/NifU"/>
    <property type="match status" value="1"/>
</dbReference>
<dbReference type="CDD" id="cd06664">
    <property type="entry name" value="IscU_like"/>
    <property type="match status" value="1"/>
</dbReference>
<evidence type="ECO:0000313" key="2">
    <source>
        <dbReference type="EMBL" id="BBO82003.1"/>
    </source>
</evidence>
<protein>
    <recommendedName>
        <fullName evidence="1">NIF system FeS cluster assembly NifU N-terminal domain-containing protein</fullName>
    </recommendedName>
</protein>
<dbReference type="EMBL" id="AP021876">
    <property type="protein sequence ID" value="BBO82003.1"/>
    <property type="molecule type" value="Genomic_DNA"/>
</dbReference>
<reference evidence="2 3" key="1">
    <citation type="submission" date="2019-11" db="EMBL/GenBank/DDBJ databases">
        <title>Comparative genomics of hydrocarbon-degrading Desulfosarcina strains.</title>
        <authorList>
            <person name="Watanabe M."/>
            <person name="Kojima H."/>
            <person name="Fukui M."/>
        </authorList>
    </citation>
    <scope>NUCLEOTIDE SEQUENCE [LARGE SCALE GENOMIC DNA]</scope>
    <source>
        <strain evidence="2 3">28bB2T</strain>
    </source>
</reference>
<name>A0A5K7ZRL1_9BACT</name>
<dbReference type="GO" id="GO:0005506">
    <property type="term" value="F:iron ion binding"/>
    <property type="evidence" value="ECO:0007669"/>
    <property type="project" value="InterPro"/>
</dbReference>
<organism evidence="2 3">
    <name type="scientific">Desulfosarcina ovata subsp. sediminis</name>
    <dbReference type="NCBI Taxonomy" id="885957"/>
    <lineage>
        <taxon>Bacteria</taxon>
        <taxon>Pseudomonadati</taxon>
        <taxon>Thermodesulfobacteriota</taxon>
        <taxon>Desulfobacteria</taxon>
        <taxon>Desulfobacterales</taxon>
        <taxon>Desulfosarcinaceae</taxon>
        <taxon>Desulfosarcina</taxon>
    </lineage>
</organism>
<proteinExistence type="predicted"/>
<dbReference type="InterPro" id="IPR002871">
    <property type="entry name" value="NIF_FeS_clus_asmbl_NifU_N"/>
</dbReference>
<dbReference type="GO" id="GO:0016226">
    <property type="term" value="P:iron-sulfur cluster assembly"/>
    <property type="evidence" value="ECO:0007669"/>
    <property type="project" value="InterPro"/>
</dbReference>
<evidence type="ECO:0000259" key="1">
    <source>
        <dbReference type="Pfam" id="PF01592"/>
    </source>
</evidence>
<dbReference type="GO" id="GO:0051536">
    <property type="term" value="F:iron-sulfur cluster binding"/>
    <property type="evidence" value="ECO:0007669"/>
    <property type="project" value="InterPro"/>
</dbReference>
<evidence type="ECO:0000313" key="3">
    <source>
        <dbReference type="Proteomes" id="UP000425960"/>
    </source>
</evidence>
<feature type="domain" description="NIF system FeS cluster assembly NifU N-terminal" evidence="1">
    <location>
        <begin position="42"/>
        <end position="122"/>
    </location>
</feature>
<dbReference type="Proteomes" id="UP000425960">
    <property type="component" value="Chromosome"/>
</dbReference>
<sequence>MDAPNETSDFWQDHSLAFLEMAFRNDHRERLEQADGHGKKTGDCGDTVEFFMNLRGDTIRHLAYDINGCMNTNACCNAVISLVEGKSMADAWEITPEQVADFLETLPDDHFHCAELVVGTLYLTLANARDNQRSPWKKMYR</sequence>
<dbReference type="Pfam" id="PF01592">
    <property type="entry name" value="NifU_N"/>
    <property type="match status" value="1"/>
</dbReference>
<dbReference type="Gene3D" id="3.90.1010.10">
    <property type="match status" value="1"/>
</dbReference>
<accession>A0A5K7ZRL1</accession>